<organism evidence="2">
    <name type="scientific">Guillardia theta (strain CCMP2712)</name>
    <name type="common">Cryptophyte</name>
    <dbReference type="NCBI Taxonomy" id="905079"/>
    <lineage>
        <taxon>Eukaryota</taxon>
        <taxon>Cryptophyceae</taxon>
        <taxon>Pyrenomonadales</taxon>
        <taxon>Geminigeraceae</taxon>
        <taxon>Guillardia</taxon>
    </lineage>
</organism>
<dbReference type="RefSeq" id="XP_005842287.1">
    <property type="nucleotide sequence ID" value="XM_005842230.1"/>
</dbReference>
<proteinExistence type="predicted"/>
<evidence type="ECO:0000313" key="3">
    <source>
        <dbReference type="EnsemblProtists" id="EKX55307"/>
    </source>
</evidence>
<gene>
    <name evidence="2" type="ORF">GUITHDRAFT_99087</name>
</gene>
<dbReference type="EnsemblProtists" id="EKX55307">
    <property type="protein sequence ID" value="EKX55307"/>
    <property type="gene ID" value="GUITHDRAFT_99087"/>
</dbReference>
<dbReference type="EMBL" id="JH992965">
    <property type="protein sequence ID" value="EKX55307.1"/>
    <property type="molecule type" value="Genomic_DNA"/>
</dbReference>
<dbReference type="PaxDb" id="55529-EKX55307"/>
<name>L1K421_GUITC</name>
<feature type="compositionally biased region" description="Polar residues" evidence="1">
    <location>
        <begin position="81"/>
        <end position="90"/>
    </location>
</feature>
<reference evidence="3" key="3">
    <citation type="submission" date="2015-06" db="UniProtKB">
        <authorList>
            <consortium name="EnsemblProtists"/>
        </authorList>
    </citation>
    <scope>IDENTIFICATION</scope>
</reference>
<evidence type="ECO:0000313" key="2">
    <source>
        <dbReference type="EMBL" id="EKX55307.1"/>
    </source>
</evidence>
<feature type="region of interest" description="Disordered" evidence="1">
    <location>
        <begin position="1"/>
        <end position="99"/>
    </location>
</feature>
<protein>
    <submittedName>
        <fullName evidence="2 3">Uncharacterized protein</fullName>
    </submittedName>
</protein>
<reference evidence="4" key="2">
    <citation type="submission" date="2012-11" db="EMBL/GenBank/DDBJ databases">
        <authorList>
            <person name="Kuo A."/>
            <person name="Curtis B.A."/>
            <person name="Tanifuji G."/>
            <person name="Burki F."/>
            <person name="Gruber A."/>
            <person name="Irimia M."/>
            <person name="Maruyama S."/>
            <person name="Arias M.C."/>
            <person name="Ball S.G."/>
            <person name="Gile G.H."/>
            <person name="Hirakawa Y."/>
            <person name="Hopkins J.F."/>
            <person name="Rensing S.A."/>
            <person name="Schmutz J."/>
            <person name="Symeonidi A."/>
            <person name="Elias M."/>
            <person name="Eveleigh R.J."/>
            <person name="Herman E.K."/>
            <person name="Klute M.J."/>
            <person name="Nakayama T."/>
            <person name="Obornik M."/>
            <person name="Reyes-Prieto A."/>
            <person name="Armbrust E.V."/>
            <person name="Aves S.J."/>
            <person name="Beiko R.G."/>
            <person name="Coutinho P."/>
            <person name="Dacks J.B."/>
            <person name="Durnford D.G."/>
            <person name="Fast N.M."/>
            <person name="Green B.R."/>
            <person name="Grisdale C."/>
            <person name="Hempe F."/>
            <person name="Henrissat B."/>
            <person name="Hoppner M.P."/>
            <person name="Ishida K.-I."/>
            <person name="Kim E."/>
            <person name="Koreny L."/>
            <person name="Kroth P.G."/>
            <person name="Liu Y."/>
            <person name="Malik S.-B."/>
            <person name="Maier U.G."/>
            <person name="McRose D."/>
            <person name="Mock T."/>
            <person name="Neilson J.A."/>
            <person name="Onodera N.T."/>
            <person name="Poole A.M."/>
            <person name="Pritham E.J."/>
            <person name="Richards T.A."/>
            <person name="Rocap G."/>
            <person name="Roy S.W."/>
            <person name="Sarai C."/>
            <person name="Schaack S."/>
            <person name="Shirato S."/>
            <person name="Slamovits C.H."/>
            <person name="Spencer D.F."/>
            <person name="Suzuki S."/>
            <person name="Worden A.Z."/>
            <person name="Zauner S."/>
            <person name="Barry K."/>
            <person name="Bell C."/>
            <person name="Bharti A.K."/>
            <person name="Crow J.A."/>
            <person name="Grimwood J."/>
            <person name="Kramer R."/>
            <person name="Lindquist E."/>
            <person name="Lucas S."/>
            <person name="Salamov A."/>
            <person name="McFadden G.I."/>
            <person name="Lane C.E."/>
            <person name="Keeling P.J."/>
            <person name="Gray M.W."/>
            <person name="Grigoriev I.V."/>
            <person name="Archibald J.M."/>
        </authorList>
    </citation>
    <scope>NUCLEOTIDE SEQUENCE</scope>
    <source>
        <strain evidence="4">CCMP2712</strain>
    </source>
</reference>
<evidence type="ECO:0000256" key="1">
    <source>
        <dbReference type="SAM" id="MobiDB-lite"/>
    </source>
</evidence>
<dbReference type="AlphaFoldDB" id="L1K421"/>
<evidence type="ECO:0000313" key="4">
    <source>
        <dbReference type="Proteomes" id="UP000011087"/>
    </source>
</evidence>
<dbReference type="Proteomes" id="UP000011087">
    <property type="component" value="Unassembled WGS sequence"/>
</dbReference>
<feature type="compositionally biased region" description="Polar residues" evidence="1">
    <location>
        <begin position="26"/>
        <end position="35"/>
    </location>
</feature>
<dbReference type="GeneID" id="17311921"/>
<sequence>MTGELGGEGGRTRRQVALKGEEQPKTDSLNGSSLLGRSVANAGVKSPTRIDFIQARPEDRASKSLSRTQSMQLAPGRQGVQGPSTVQSKKPLSPDRARRASSMPLKVTLADFDAQDPHTTECLEKLDNLTSYLESTFSRASQQGYLLQSDIFLSGAKSMITEVGRLLAVDRRRRVKDRLELRLGVASSFRSLSLLRAQFAYWQQLLFPSQRLCVRRRVKFLSRMRARRRLQLCVQALRDELAVKRAVEQMAQEVATVGLSSWVLTWRANAMTRRQSEYDQCYKWVARQCMCMKKGLCLSPGSAGMVR</sequence>
<keyword evidence="4" id="KW-1185">Reference proteome</keyword>
<dbReference type="HOGENOM" id="CLU_907453_0_0_1"/>
<reference evidence="2 4" key="1">
    <citation type="journal article" date="2012" name="Nature">
        <title>Algal genomes reveal evolutionary mosaicism and the fate of nucleomorphs.</title>
        <authorList>
            <consortium name="DOE Joint Genome Institute"/>
            <person name="Curtis B.A."/>
            <person name="Tanifuji G."/>
            <person name="Burki F."/>
            <person name="Gruber A."/>
            <person name="Irimia M."/>
            <person name="Maruyama S."/>
            <person name="Arias M.C."/>
            <person name="Ball S.G."/>
            <person name="Gile G.H."/>
            <person name="Hirakawa Y."/>
            <person name="Hopkins J.F."/>
            <person name="Kuo A."/>
            <person name="Rensing S.A."/>
            <person name="Schmutz J."/>
            <person name="Symeonidi A."/>
            <person name="Elias M."/>
            <person name="Eveleigh R.J."/>
            <person name="Herman E.K."/>
            <person name="Klute M.J."/>
            <person name="Nakayama T."/>
            <person name="Obornik M."/>
            <person name="Reyes-Prieto A."/>
            <person name="Armbrust E.V."/>
            <person name="Aves S.J."/>
            <person name="Beiko R.G."/>
            <person name="Coutinho P."/>
            <person name="Dacks J.B."/>
            <person name="Durnford D.G."/>
            <person name="Fast N.M."/>
            <person name="Green B.R."/>
            <person name="Grisdale C.J."/>
            <person name="Hempel F."/>
            <person name="Henrissat B."/>
            <person name="Hoppner M.P."/>
            <person name="Ishida K."/>
            <person name="Kim E."/>
            <person name="Koreny L."/>
            <person name="Kroth P.G."/>
            <person name="Liu Y."/>
            <person name="Malik S.B."/>
            <person name="Maier U.G."/>
            <person name="McRose D."/>
            <person name="Mock T."/>
            <person name="Neilson J.A."/>
            <person name="Onodera N.T."/>
            <person name="Poole A.M."/>
            <person name="Pritham E.J."/>
            <person name="Richards T.A."/>
            <person name="Rocap G."/>
            <person name="Roy S.W."/>
            <person name="Sarai C."/>
            <person name="Schaack S."/>
            <person name="Shirato S."/>
            <person name="Slamovits C.H."/>
            <person name="Spencer D.F."/>
            <person name="Suzuki S."/>
            <person name="Worden A.Z."/>
            <person name="Zauner S."/>
            <person name="Barry K."/>
            <person name="Bell C."/>
            <person name="Bharti A.K."/>
            <person name="Crow J.A."/>
            <person name="Grimwood J."/>
            <person name="Kramer R."/>
            <person name="Lindquist E."/>
            <person name="Lucas S."/>
            <person name="Salamov A."/>
            <person name="McFadden G.I."/>
            <person name="Lane C.E."/>
            <person name="Keeling P.J."/>
            <person name="Gray M.W."/>
            <person name="Grigoriev I.V."/>
            <person name="Archibald J.M."/>
        </authorList>
    </citation>
    <scope>NUCLEOTIDE SEQUENCE</scope>
    <source>
        <strain evidence="2 4">CCMP2712</strain>
    </source>
</reference>
<feature type="compositionally biased region" description="Polar residues" evidence="1">
    <location>
        <begin position="63"/>
        <end position="72"/>
    </location>
</feature>
<dbReference type="KEGG" id="gtt:GUITHDRAFT_99087"/>
<accession>L1K421</accession>